<evidence type="ECO:0000313" key="2">
    <source>
        <dbReference type="Proteomes" id="UP000010466"/>
    </source>
</evidence>
<gene>
    <name evidence="1" type="primary">MCYN0338</name>
    <name evidence="1" type="ordered locus">MCYN_0338</name>
</gene>
<name>L0RX23_MYCC1</name>
<dbReference type="HOGENOM" id="CLU_2881016_0_0_14"/>
<dbReference type="AlphaFoldDB" id="L0RX23"/>
<dbReference type="Proteomes" id="UP000010466">
    <property type="component" value="Chromosome"/>
</dbReference>
<protein>
    <submittedName>
        <fullName evidence="1">Uncharacterized protein</fullName>
    </submittedName>
</protein>
<dbReference type="EMBL" id="HF559394">
    <property type="protein sequence ID" value="CCP24070.1"/>
    <property type="molecule type" value="Genomic_DNA"/>
</dbReference>
<organism evidence="1 2">
    <name type="scientific">Mycoplasmopsis cynos (strain C142)</name>
    <name type="common">Mycoplasma cynos</name>
    <dbReference type="NCBI Taxonomy" id="1246955"/>
    <lineage>
        <taxon>Bacteria</taxon>
        <taxon>Bacillati</taxon>
        <taxon>Mycoplasmatota</taxon>
        <taxon>Mycoplasmoidales</taxon>
        <taxon>Metamycoplasmataceae</taxon>
        <taxon>Mycoplasmopsis</taxon>
    </lineage>
</organism>
<keyword evidence="2" id="KW-1185">Reference proteome</keyword>
<evidence type="ECO:0000313" key="1">
    <source>
        <dbReference type="EMBL" id="CCP24070.1"/>
    </source>
</evidence>
<reference evidence="2" key="1">
    <citation type="journal article" date="2013" name="Genome Announc.">
        <title>Complete genome sequence of Mycoplasma cynos strain C142.</title>
        <authorList>
            <person name="Walker C.A."/>
            <person name="Mannering S.A."/>
            <person name="Shields S."/>
            <person name="Blake D.P."/>
            <person name="Brownlie J."/>
        </authorList>
    </citation>
    <scope>NUCLEOTIDE SEQUENCE [LARGE SCALE GENOMIC DNA]</scope>
    <source>
        <strain evidence="2">C142</strain>
    </source>
</reference>
<proteinExistence type="predicted"/>
<accession>L0RX23</accession>
<dbReference type="KEGG" id="mcy:MCYN_0338"/>
<sequence>MLYFNVLVNDLFIESPVDIRPLNFSNQTTVPSNNTNKPNNKAVISVGEYSPLTAINITNVKNE</sequence>